<dbReference type="Proteomes" id="UP000003751">
    <property type="component" value="Unassembled WGS sequence"/>
</dbReference>
<dbReference type="EMBL" id="FRAN01000003">
    <property type="protein sequence ID" value="SHK89068.1"/>
    <property type="molecule type" value="Genomic_DNA"/>
</dbReference>
<gene>
    <name evidence="2" type="ORF">SAMN05444342_2525</name>
    <name evidence="1" type="ORF">ZOD2009_11580</name>
</gene>
<proteinExistence type="predicted"/>
<dbReference type="STRING" id="797209.GCA_000376445_02476"/>
<dbReference type="PATRIC" id="fig|797209.4.peg.2280"/>
<reference evidence="4" key="2">
    <citation type="submission" date="2016-11" db="EMBL/GenBank/DDBJ databases">
        <authorList>
            <person name="Varghese N."/>
            <person name="Submissions S."/>
        </authorList>
    </citation>
    <scope>NUCLEOTIDE SEQUENCE [LARGE SCALE GENOMIC DNA]</scope>
    <source>
        <strain evidence="4">DX253</strain>
    </source>
</reference>
<evidence type="ECO:0000313" key="4">
    <source>
        <dbReference type="Proteomes" id="UP000184203"/>
    </source>
</evidence>
<name>E7QU36_HALPU</name>
<reference evidence="2" key="3">
    <citation type="submission" date="2016-11" db="EMBL/GenBank/DDBJ databases">
        <authorList>
            <person name="Jaros S."/>
            <person name="Januszkiewicz K."/>
            <person name="Wedrychowicz H."/>
        </authorList>
    </citation>
    <scope>NUCLEOTIDE SEQUENCE [LARGE SCALE GENOMIC DNA]</scope>
    <source>
        <strain evidence="2">DX253</strain>
    </source>
</reference>
<dbReference type="EMBL" id="AEMG01000009">
    <property type="protein sequence ID" value="EFW92115.1"/>
    <property type="molecule type" value="Genomic_DNA"/>
</dbReference>
<evidence type="ECO:0000313" key="2">
    <source>
        <dbReference type="EMBL" id="SHK89068.1"/>
    </source>
</evidence>
<accession>E7QU36</accession>
<keyword evidence="4" id="KW-1185">Reference proteome</keyword>
<dbReference type="OrthoDB" id="271765at2157"/>
<evidence type="ECO:0000313" key="3">
    <source>
        <dbReference type="Proteomes" id="UP000003751"/>
    </source>
</evidence>
<dbReference type="AlphaFoldDB" id="E7QU36"/>
<sequence>MRHAHIVLTVDEETRDRIEADLADETVDVWLLDAIERKLDRYDEYEFVDDCAI</sequence>
<organism evidence="1 3">
    <name type="scientific">Haladaptatus paucihalophilus DX253</name>
    <dbReference type="NCBI Taxonomy" id="797209"/>
    <lineage>
        <taxon>Archaea</taxon>
        <taxon>Methanobacteriati</taxon>
        <taxon>Methanobacteriota</taxon>
        <taxon>Stenosarchaea group</taxon>
        <taxon>Halobacteria</taxon>
        <taxon>Halobacteriales</taxon>
        <taxon>Haladaptataceae</taxon>
        <taxon>Haladaptatus</taxon>
    </lineage>
</organism>
<dbReference type="RefSeq" id="WP_007979913.1">
    <property type="nucleotide sequence ID" value="NZ_AEMG01000009.1"/>
</dbReference>
<evidence type="ECO:0000313" key="1">
    <source>
        <dbReference type="EMBL" id="EFW92115.1"/>
    </source>
</evidence>
<protein>
    <submittedName>
        <fullName evidence="1">Uncharacterized protein</fullName>
    </submittedName>
</protein>
<dbReference type="Proteomes" id="UP000184203">
    <property type="component" value="Unassembled WGS sequence"/>
</dbReference>
<reference evidence="1 3" key="1">
    <citation type="journal article" date="2014" name="ISME J.">
        <title>Trehalose/2-sulfotrehalose biosynthesis and glycine-betaine uptake are widely spread mechanisms for osmoadaptation in the Halobacteriales.</title>
        <authorList>
            <person name="Youssef N.H."/>
            <person name="Savage-Ashlock K.N."/>
            <person name="McCully A.L."/>
            <person name="Luedtke B."/>
            <person name="Shaw E.I."/>
            <person name="Hoff W.D."/>
            <person name="Elshahed M.S."/>
        </authorList>
    </citation>
    <scope>NUCLEOTIDE SEQUENCE [LARGE SCALE GENOMIC DNA]</scope>
    <source>
        <strain evidence="1 3">DX253</strain>
    </source>
</reference>